<keyword evidence="2" id="KW-0732">Signal</keyword>
<feature type="compositionally biased region" description="Low complexity" evidence="1">
    <location>
        <begin position="311"/>
        <end position="321"/>
    </location>
</feature>
<comment type="caution">
    <text evidence="3">The sequence shown here is derived from an EMBL/GenBank/DDBJ whole genome shotgun (WGS) entry which is preliminary data.</text>
</comment>
<gene>
    <name evidence="3" type="ORF">G3I59_27990</name>
</gene>
<accession>A0ABX0C323</accession>
<dbReference type="Proteomes" id="UP000470404">
    <property type="component" value="Unassembled WGS sequence"/>
</dbReference>
<feature type="compositionally biased region" description="Low complexity" evidence="1">
    <location>
        <begin position="369"/>
        <end position="381"/>
    </location>
</feature>
<feature type="compositionally biased region" description="Polar residues" evidence="1">
    <location>
        <begin position="288"/>
        <end position="298"/>
    </location>
</feature>
<organism evidence="3 4">
    <name type="scientific">Amycolatopsis rubida</name>
    <dbReference type="NCBI Taxonomy" id="112413"/>
    <lineage>
        <taxon>Bacteria</taxon>
        <taxon>Bacillati</taxon>
        <taxon>Actinomycetota</taxon>
        <taxon>Actinomycetes</taxon>
        <taxon>Pseudonocardiales</taxon>
        <taxon>Pseudonocardiaceae</taxon>
        <taxon>Amycolatopsis</taxon>
    </lineage>
</organism>
<feature type="region of interest" description="Disordered" evidence="1">
    <location>
        <begin position="265"/>
        <end position="342"/>
    </location>
</feature>
<evidence type="ECO:0000256" key="2">
    <source>
        <dbReference type="SAM" id="SignalP"/>
    </source>
</evidence>
<reference evidence="3 4" key="1">
    <citation type="submission" date="2020-01" db="EMBL/GenBank/DDBJ databases">
        <title>Insect and environment-associated Actinomycetes.</title>
        <authorList>
            <person name="Currrie C."/>
            <person name="Chevrette M."/>
            <person name="Carlson C."/>
            <person name="Stubbendieck R."/>
            <person name="Wendt-Pienkowski E."/>
        </authorList>
    </citation>
    <scope>NUCLEOTIDE SEQUENCE [LARGE SCALE GENOMIC DNA]</scope>
    <source>
        <strain evidence="3 4">SID8386</strain>
    </source>
</reference>
<keyword evidence="4" id="KW-1185">Reference proteome</keyword>
<evidence type="ECO:0000256" key="1">
    <source>
        <dbReference type="SAM" id="MobiDB-lite"/>
    </source>
</evidence>
<name>A0ABX0C323_9PSEU</name>
<dbReference type="RefSeq" id="WP_067584029.1">
    <property type="nucleotide sequence ID" value="NZ_JAAGNC010000143.1"/>
</dbReference>
<sequence>MGKHTKRNSGYLPKVAAGAAPFALLLAGPATALAATGPELPVQHHNEHSFHRGLEKGVTPISTPDSAGYTAFVRAFVDAMNKDTYTGDLGGATFAAGQTQAVAGALETAQTTTAGRSGVSSVDAAKGLLADAQTQSYTLAYGPYGIAHASQQAGSSSSDLARGLHVSPQGAVSGFETATTGFTRSFGNAEAVRYGDGAAISSAKQALGVENSRGTAFSADPVAGTAEGLAHEKNHVVAGDSASHAVTADDNAVFSDSKELVDSTTERSAAFSGSKDGHAHSTIGGGQSTEVSRGSAQGVTFGKTAGGTVASGQGSSGSFSGILDTERRPDGSATVISGSEASRDVSQVHAVGGHLGAISAAVASEQKGSTGSASASETTLSPAGKVDSAAKSLTTGKFSDTTAGTLGIGKMLTVSGSSKTTATAATGVLQSTKDGKPGAPEVSRAASVRHDNDLRIGLLGQKPVGGGVSVDGAGITPHLG</sequence>
<feature type="signal peptide" evidence="2">
    <location>
        <begin position="1"/>
        <end position="34"/>
    </location>
</feature>
<evidence type="ECO:0000313" key="4">
    <source>
        <dbReference type="Proteomes" id="UP000470404"/>
    </source>
</evidence>
<protein>
    <submittedName>
        <fullName evidence="3">Uncharacterized protein</fullName>
    </submittedName>
</protein>
<evidence type="ECO:0000313" key="3">
    <source>
        <dbReference type="EMBL" id="NEC59323.1"/>
    </source>
</evidence>
<proteinExistence type="predicted"/>
<feature type="chain" id="PRO_5046678226" evidence="2">
    <location>
        <begin position="35"/>
        <end position="480"/>
    </location>
</feature>
<dbReference type="EMBL" id="JAAGNC010000143">
    <property type="protein sequence ID" value="NEC59323.1"/>
    <property type="molecule type" value="Genomic_DNA"/>
</dbReference>
<feature type="region of interest" description="Disordered" evidence="1">
    <location>
        <begin position="369"/>
        <end position="390"/>
    </location>
</feature>